<feature type="chain" id="PRO_5030999809" description="TrbC/VirB2 family protein" evidence="2">
    <location>
        <begin position="21"/>
        <end position="108"/>
    </location>
</feature>
<protein>
    <recommendedName>
        <fullName evidence="5">TrbC/VirB2 family protein</fullName>
    </recommendedName>
</protein>
<evidence type="ECO:0000313" key="4">
    <source>
        <dbReference type="Proteomes" id="UP000537141"/>
    </source>
</evidence>
<reference evidence="3 4" key="1">
    <citation type="submission" date="2020-08" db="EMBL/GenBank/DDBJ databases">
        <title>Genomic Encyclopedia of Type Strains, Phase IV (KMG-IV): sequencing the most valuable type-strain genomes for metagenomic binning, comparative biology and taxonomic classification.</title>
        <authorList>
            <person name="Goeker M."/>
        </authorList>
    </citation>
    <scope>NUCLEOTIDE SEQUENCE [LARGE SCALE GENOMIC DNA]</scope>
    <source>
        <strain evidence="3 4">DSM 26287</strain>
    </source>
</reference>
<keyword evidence="2" id="KW-0732">Signal</keyword>
<proteinExistence type="predicted"/>
<gene>
    <name evidence="3" type="ORF">HNQ55_001571</name>
</gene>
<dbReference type="InterPro" id="IPR059173">
    <property type="entry name" value="TraA_dom"/>
</dbReference>
<name>A0A7X0NGN5_9GAMM</name>
<dbReference type="Proteomes" id="UP000537141">
    <property type="component" value="Unassembled WGS sequence"/>
</dbReference>
<comment type="caution">
    <text evidence="3">The sequence shown here is derived from an EMBL/GenBank/DDBJ whole genome shotgun (WGS) entry which is preliminary data.</text>
</comment>
<keyword evidence="1" id="KW-0472">Membrane</keyword>
<feature type="signal peptide" evidence="2">
    <location>
        <begin position="1"/>
        <end position="20"/>
    </location>
</feature>
<dbReference type="RefSeq" id="WP_184423873.1">
    <property type="nucleotide sequence ID" value="NZ_BAABLB010000049.1"/>
</dbReference>
<evidence type="ECO:0000256" key="1">
    <source>
        <dbReference type="SAM" id="Phobius"/>
    </source>
</evidence>
<evidence type="ECO:0000256" key="2">
    <source>
        <dbReference type="SAM" id="SignalP"/>
    </source>
</evidence>
<organism evidence="3 4">
    <name type="scientific">Thalassotalea piscium</name>
    <dbReference type="NCBI Taxonomy" id="1230533"/>
    <lineage>
        <taxon>Bacteria</taxon>
        <taxon>Pseudomonadati</taxon>
        <taxon>Pseudomonadota</taxon>
        <taxon>Gammaproteobacteria</taxon>
        <taxon>Alteromonadales</taxon>
        <taxon>Colwelliaceae</taxon>
        <taxon>Thalassotalea</taxon>
    </lineage>
</organism>
<dbReference type="AlphaFoldDB" id="A0A7X0NGN5"/>
<sequence length="108" mass="10872">MKKNKALALIATLAPVAVMTAEVVAYSQGTNTGTDALGSFDTLLGEIMSWIAGPLGTLLAITCLGVGLAMGVVQQSIMAAVTGIFFAAVVNYGPRILEGVSGAAESVL</sequence>
<keyword evidence="1" id="KW-1133">Transmembrane helix</keyword>
<dbReference type="NCBIfam" id="NF041281">
    <property type="entry name" value="TraA_gammapb"/>
    <property type="match status" value="1"/>
</dbReference>
<keyword evidence="1" id="KW-0812">Transmembrane</keyword>
<dbReference type="EMBL" id="JACHHU010000010">
    <property type="protein sequence ID" value="MBB6543064.1"/>
    <property type="molecule type" value="Genomic_DNA"/>
</dbReference>
<evidence type="ECO:0008006" key="5">
    <source>
        <dbReference type="Google" id="ProtNLM"/>
    </source>
</evidence>
<accession>A0A7X0NGN5</accession>
<feature type="transmembrane region" description="Helical" evidence="1">
    <location>
        <begin position="77"/>
        <end position="94"/>
    </location>
</feature>
<feature type="transmembrane region" description="Helical" evidence="1">
    <location>
        <begin position="49"/>
        <end position="70"/>
    </location>
</feature>
<evidence type="ECO:0000313" key="3">
    <source>
        <dbReference type="EMBL" id="MBB6543064.1"/>
    </source>
</evidence>
<keyword evidence="4" id="KW-1185">Reference proteome</keyword>